<protein>
    <submittedName>
        <fullName evidence="1">Uncharacterized protein</fullName>
    </submittedName>
</protein>
<dbReference type="EnsemblMetazoa" id="Aqu2.1.01757_001">
    <property type="protein sequence ID" value="Aqu2.1.01757_001"/>
    <property type="gene ID" value="Aqu2.1.01757"/>
</dbReference>
<proteinExistence type="predicted"/>
<dbReference type="InParanoid" id="A0A5K1W153"/>
<organism evidence="1">
    <name type="scientific">Amphimedon queenslandica</name>
    <name type="common">Sponge</name>
    <dbReference type="NCBI Taxonomy" id="400682"/>
    <lineage>
        <taxon>Eukaryota</taxon>
        <taxon>Metazoa</taxon>
        <taxon>Porifera</taxon>
        <taxon>Demospongiae</taxon>
        <taxon>Heteroscleromorpha</taxon>
        <taxon>Haplosclerida</taxon>
        <taxon>Niphatidae</taxon>
        <taxon>Amphimedon</taxon>
    </lineage>
</organism>
<sequence length="7" mass="878">MIDAWNE</sequence>
<accession>A0A5K1W153</accession>
<evidence type="ECO:0000313" key="1">
    <source>
        <dbReference type="EnsemblMetazoa" id="Aqu2.1.01757_001"/>
    </source>
</evidence>
<name>A0A5K1W153_AMPQE</name>
<reference evidence="1" key="1">
    <citation type="submission" date="2019-11" db="UniProtKB">
        <authorList>
            <consortium name="EnsemblMetazoa"/>
        </authorList>
    </citation>
    <scope>IDENTIFICATION</scope>
</reference>